<dbReference type="InterPro" id="IPR004401">
    <property type="entry name" value="YbaB/EbfC"/>
</dbReference>
<reference evidence="3 4" key="1">
    <citation type="submission" date="2020-08" db="EMBL/GenBank/DDBJ databases">
        <title>Whole-Genome Sequence of French Clinical Streptomyces mexicanus Strain Q0842.</title>
        <authorList>
            <person name="Boxberger M."/>
            <person name="La Scola B."/>
        </authorList>
    </citation>
    <scope>NUCLEOTIDE SEQUENCE [LARGE SCALE GENOMIC DNA]</scope>
    <source>
        <strain evidence="3 4">Marseille-Q0842</strain>
    </source>
</reference>
<dbReference type="Gene3D" id="3.30.1310.10">
    <property type="entry name" value="Nucleoid-associated protein YbaB-like domain"/>
    <property type="match status" value="1"/>
</dbReference>
<sequence>MTESLEQRIERAMAELRATQEAVARTEKELRNASYGAVSSDRAVRVTVGPQGELSGLEFLDGKYRRMSPQELAASVLEAAHLARVEMGRNVMRAMAPFTEGNANVPELKGLEVDWMKLFGPEVLEDPDRPAGKRRGAGAPWRDALGEDGED</sequence>
<name>A0A7X1I080_9ACTN</name>
<evidence type="ECO:0000313" key="3">
    <source>
        <dbReference type="EMBL" id="MBC2866296.1"/>
    </source>
</evidence>
<dbReference type="GO" id="GO:0003677">
    <property type="term" value="F:DNA binding"/>
    <property type="evidence" value="ECO:0007669"/>
    <property type="project" value="InterPro"/>
</dbReference>
<evidence type="ECO:0000256" key="2">
    <source>
        <dbReference type="SAM" id="MobiDB-lite"/>
    </source>
</evidence>
<dbReference type="Pfam" id="PF02575">
    <property type="entry name" value="YbaB_DNA_bd"/>
    <property type="match status" value="1"/>
</dbReference>
<evidence type="ECO:0000256" key="1">
    <source>
        <dbReference type="SAM" id="Coils"/>
    </source>
</evidence>
<keyword evidence="4" id="KW-1185">Reference proteome</keyword>
<dbReference type="EMBL" id="JACMHY010000005">
    <property type="protein sequence ID" value="MBC2866296.1"/>
    <property type="molecule type" value="Genomic_DNA"/>
</dbReference>
<dbReference type="OrthoDB" id="4313934at2"/>
<evidence type="ECO:0000313" key="4">
    <source>
        <dbReference type="Proteomes" id="UP000517694"/>
    </source>
</evidence>
<dbReference type="RefSeq" id="WP_159674459.1">
    <property type="nucleotide sequence ID" value="NZ_JACMHY010000005.1"/>
</dbReference>
<proteinExistence type="predicted"/>
<dbReference type="Proteomes" id="UP000517694">
    <property type="component" value="Unassembled WGS sequence"/>
</dbReference>
<keyword evidence="1" id="KW-0175">Coiled coil</keyword>
<feature type="coiled-coil region" evidence="1">
    <location>
        <begin position="2"/>
        <end position="29"/>
    </location>
</feature>
<gene>
    <name evidence="3" type="ORF">H1R13_15265</name>
</gene>
<feature type="region of interest" description="Disordered" evidence="2">
    <location>
        <begin position="122"/>
        <end position="151"/>
    </location>
</feature>
<comment type="caution">
    <text evidence="3">The sequence shown here is derived from an EMBL/GenBank/DDBJ whole genome shotgun (WGS) entry which is preliminary data.</text>
</comment>
<protein>
    <submittedName>
        <fullName evidence="3">YbaB/EbfC family nucleoid-associated protein</fullName>
    </submittedName>
</protein>
<dbReference type="AlphaFoldDB" id="A0A7X1I080"/>
<accession>A0A7X1I080</accession>
<organism evidence="3 4">
    <name type="scientific">Streptomyces mexicanus</name>
    <dbReference type="NCBI Taxonomy" id="178566"/>
    <lineage>
        <taxon>Bacteria</taxon>
        <taxon>Bacillati</taxon>
        <taxon>Actinomycetota</taxon>
        <taxon>Actinomycetes</taxon>
        <taxon>Kitasatosporales</taxon>
        <taxon>Streptomycetaceae</taxon>
        <taxon>Streptomyces</taxon>
    </lineage>
</organism>
<dbReference type="InterPro" id="IPR036894">
    <property type="entry name" value="YbaB-like_sf"/>
</dbReference>